<protein>
    <recommendedName>
        <fullName evidence="2">Amidohydrolase-related domain-containing protein</fullName>
    </recommendedName>
</protein>
<dbReference type="InterPro" id="IPR032466">
    <property type="entry name" value="Metal_Hydrolase"/>
</dbReference>
<evidence type="ECO:0008006" key="2">
    <source>
        <dbReference type="Google" id="ProtNLM"/>
    </source>
</evidence>
<sequence length="37" mass="4198">AIQKVIMLAKRTGCKLHLAHITTRQGIELVKKAKDKR</sequence>
<dbReference type="AlphaFoldDB" id="X1S5T3"/>
<gene>
    <name evidence="1" type="ORF">S06H3_67040</name>
</gene>
<name>X1S5T3_9ZZZZ</name>
<proteinExistence type="predicted"/>
<dbReference type="SUPFAM" id="SSF51556">
    <property type="entry name" value="Metallo-dependent hydrolases"/>
    <property type="match status" value="1"/>
</dbReference>
<accession>X1S5T3</accession>
<evidence type="ECO:0000313" key="1">
    <source>
        <dbReference type="EMBL" id="GAI63159.1"/>
    </source>
</evidence>
<organism evidence="1">
    <name type="scientific">marine sediment metagenome</name>
    <dbReference type="NCBI Taxonomy" id="412755"/>
    <lineage>
        <taxon>unclassified sequences</taxon>
        <taxon>metagenomes</taxon>
        <taxon>ecological metagenomes</taxon>
    </lineage>
</organism>
<reference evidence="1" key="1">
    <citation type="journal article" date="2014" name="Front. Microbiol.">
        <title>High frequency of phylogenetically diverse reductive dehalogenase-homologous genes in deep subseafloor sedimentary metagenomes.</title>
        <authorList>
            <person name="Kawai M."/>
            <person name="Futagami T."/>
            <person name="Toyoda A."/>
            <person name="Takaki Y."/>
            <person name="Nishi S."/>
            <person name="Hori S."/>
            <person name="Arai W."/>
            <person name="Tsubouchi T."/>
            <person name="Morono Y."/>
            <person name="Uchiyama I."/>
            <person name="Ito T."/>
            <person name="Fujiyama A."/>
            <person name="Inagaki F."/>
            <person name="Takami H."/>
        </authorList>
    </citation>
    <scope>NUCLEOTIDE SEQUENCE</scope>
    <source>
        <strain evidence="1">Expedition CK06-06</strain>
    </source>
</reference>
<dbReference type="EMBL" id="BARV01046115">
    <property type="protein sequence ID" value="GAI63159.1"/>
    <property type="molecule type" value="Genomic_DNA"/>
</dbReference>
<comment type="caution">
    <text evidence="1">The sequence shown here is derived from an EMBL/GenBank/DDBJ whole genome shotgun (WGS) entry which is preliminary data.</text>
</comment>
<dbReference type="Gene3D" id="3.20.20.140">
    <property type="entry name" value="Metal-dependent hydrolases"/>
    <property type="match status" value="1"/>
</dbReference>
<feature type="non-terminal residue" evidence="1">
    <location>
        <position position="37"/>
    </location>
</feature>
<feature type="non-terminal residue" evidence="1">
    <location>
        <position position="1"/>
    </location>
</feature>